<dbReference type="AlphaFoldDB" id="A0A1L0CQD5"/>
<feature type="region of interest" description="Disordered" evidence="2">
    <location>
        <begin position="184"/>
        <end position="205"/>
    </location>
</feature>
<sequence length="205" mass="24609">MLQIVAMIAQDNKDLNHRYSLMMRKYDDIMEEANKYGPTFWNTFDLDKEFLPLKHLFEEQEDRKNVFRWYFKINDFIQKSKERNKQAEEYKKQLMKEETNDSSKLEKQNALFEEENEKIWKEFLEDVNSDVNKKKNQSHYDENQLTKSELKSGERLPKEIKQLMAKEKELKTYYYDAPIVRVDNGESGSYAKAPNSVDSNIKSFV</sequence>
<dbReference type="Proteomes" id="UP000183365">
    <property type="component" value="Unassembled WGS sequence"/>
</dbReference>
<evidence type="ECO:0000256" key="2">
    <source>
        <dbReference type="SAM" id="MobiDB-lite"/>
    </source>
</evidence>
<dbReference type="EMBL" id="FQNF01000087">
    <property type="protein sequence ID" value="SGZ41221.1"/>
    <property type="molecule type" value="Genomic_DNA"/>
</dbReference>
<keyword evidence="4" id="KW-1185">Reference proteome</keyword>
<organism evidence="3 4">
    <name type="scientific">Hanseniaspora guilliermondii</name>
    <dbReference type="NCBI Taxonomy" id="56406"/>
    <lineage>
        <taxon>Eukaryota</taxon>
        <taxon>Fungi</taxon>
        <taxon>Dikarya</taxon>
        <taxon>Ascomycota</taxon>
        <taxon>Saccharomycotina</taxon>
        <taxon>Saccharomycetes</taxon>
        <taxon>Saccharomycodales</taxon>
        <taxon>Saccharomycodaceae</taxon>
        <taxon>Hanseniaspora</taxon>
    </lineage>
</organism>
<feature type="coiled-coil region" evidence="1">
    <location>
        <begin position="77"/>
        <end position="115"/>
    </location>
</feature>
<gene>
    <name evidence="3" type="ORF">HGUI_03421</name>
</gene>
<feature type="compositionally biased region" description="Polar residues" evidence="2">
    <location>
        <begin position="196"/>
        <end position="205"/>
    </location>
</feature>
<evidence type="ECO:0000313" key="3">
    <source>
        <dbReference type="EMBL" id="SGZ41221.1"/>
    </source>
</evidence>
<proteinExistence type="predicted"/>
<protein>
    <submittedName>
        <fullName evidence="3">Uncharacterized protein</fullName>
    </submittedName>
</protein>
<accession>A0A1L0CQD5</accession>
<reference evidence="4" key="1">
    <citation type="submission" date="2016-11" db="EMBL/GenBank/DDBJ databases">
        <authorList>
            <person name="Guldener U."/>
        </authorList>
    </citation>
    <scope>NUCLEOTIDE SEQUENCE [LARGE SCALE GENOMIC DNA]</scope>
</reference>
<keyword evidence="1" id="KW-0175">Coiled coil</keyword>
<dbReference type="OrthoDB" id="3972644at2759"/>
<name>A0A1L0CQD5_9ASCO</name>
<evidence type="ECO:0000313" key="4">
    <source>
        <dbReference type="Proteomes" id="UP000183365"/>
    </source>
</evidence>
<dbReference type="VEuPathDB" id="FungiDB:HGUI_03421"/>
<evidence type="ECO:0000256" key="1">
    <source>
        <dbReference type="SAM" id="Coils"/>
    </source>
</evidence>